<evidence type="ECO:0000313" key="5">
    <source>
        <dbReference type="EMBL" id="POW08787.1"/>
    </source>
</evidence>
<dbReference type="GO" id="GO:0005524">
    <property type="term" value="F:ATP binding"/>
    <property type="evidence" value="ECO:0007669"/>
    <property type="project" value="UniProtKB-KW"/>
</dbReference>
<dbReference type="Pfam" id="PF00271">
    <property type="entry name" value="Helicase_C"/>
    <property type="match status" value="1"/>
</dbReference>
<dbReference type="VEuPathDB" id="FungiDB:PSTT_07268"/>
<protein>
    <recommendedName>
        <fullName evidence="4">Helicase C-terminal domain-containing protein</fullName>
    </recommendedName>
</protein>
<dbReference type="PROSITE" id="PS51194">
    <property type="entry name" value="HELICASE_CTER"/>
    <property type="match status" value="1"/>
</dbReference>
<evidence type="ECO:0000256" key="3">
    <source>
        <dbReference type="ARBA" id="ARBA00022840"/>
    </source>
</evidence>
<dbReference type="Proteomes" id="UP000239156">
    <property type="component" value="Unassembled WGS sequence"/>
</dbReference>
<dbReference type="Gene3D" id="3.40.50.300">
    <property type="entry name" value="P-loop containing nucleotide triphosphate hydrolases"/>
    <property type="match status" value="1"/>
</dbReference>
<dbReference type="InterPro" id="IPR050628">
    <property type="entry name" value="SNF2_RAD54_helicase_TF"/>
</dbReference>
<dbReference type="GO" id="GO:0005634">
    <property type="term" value="C:nucleus"/>
    <property type="evidence" value="ECO:0007669"/>
    <property type="project" value="TreeGrafter"/>
</dbReference>
<feature type="non-terminal residue" evidence="5">
    <location>
        <position position="1"/>
    </location>
</feature>
<evidence type="ECO:0000259" key="4">
    <source>
        <dbReference type="PROSITE" id="PS51194"/>
    </source>
</evidence>
<keyword evidence="2" id="KW-0378">Hydrolase</keyword>
<dbReference type="InterPro" id="IPR049730">
    <property type="entry name" value="SNF2/RAD54-like_C"/>
</dbReference>
<dbReference type="EMBL" id="PKSL01000061">
    <property type="protein sequence ID" value="POW08787.1"/>
    <property type="molecule type" value="Genomic_DNA"/>
</dbReference>
<dbReference type="PANTHER" id="PTHR45626:SF14">
    <property type="entry name" value="ATP-DEPENDENT DNA HELICASE (EUROFUNG)"/>
    <property type="match status" value="1"/>
</dbReference>
<dbReference type="PANTHER" id="PTHR45626">
    <property type="entry name" value="TRANSCRIPTION TERMINATION FACTOR 2-RELATED"/>
    <property type="match status" value="1"/>
</dbReference>
<evidence type="ECO:0000256" key="1">
    <source>
        <dbReference type="ARBA" id="ARBA00022741"/>
    </source>
</evidence>
<feature type="domain" description="Helicase C-terminal" evidence="4">
    <location>
        <begin position="1"/>
        <end position="114"/>
    </location>
</feature>
<keyword evidence="6" id="KW-1185">Reference proteome</keyword>
<evidence type="ECO:0000313" key="6">
    <source>
        <dbReference type="Proteomes" id="UP000239156"/>
    </source>
</evidence>
<reference evidence="5" key="1">
    <citation type="submission" date="2017-12" db="EMBL/GenBank/DDBJ databases">
        <title>Gene loss provides genomic basis for host adaptation in cereal stripe rust fungi.</title>
        <authorList>
            <person name="Xia C."/>
        </authorList>
    </citation>
    <scope>NUCLEOTIDE SEQUENCE [LARGE SCALE GENOMIC DNA]</scope>
    <source>
        <strain evidence="5">93-210</strain>
    </source>
</reference>
<dbReference type="AlphaFoldDB" id="A0A2S4VGZ5"/>
<name>A0A2S4VGZ5_9BASI</name>
<dbReference type="CDD" id="cd18793">
    <property type="entry name" value="SF2_C_SNF"/>
    <property type="match status" value="1"/>
</dbReference>
<dbReference type="InterPro" id="IPR027417">
    <property type="entry name" value="P-loop_NTPase"/>
</dbReference>
<accession>A0A2S4VGZ5</accession>
<comment type="caution">
    <text evidence="5">The sequence shown here is derived from an EMBL/GenBank/DDBJ whole genome shotgun (WGS) entry which is preliminary data.</text>
</comment>
<gene>
    <name evidence="5" type="ORF">PSTT_07268</name>
</gene>
<keyword evidence="3" id="KW-0067">ATP-binding</keyword>
<dbReference type="GO" id="GO:0016787">
    <property type="term" value="F:hydrolase activity"/>
    <property type="evidence" value="ECO:0007669"/>
    <property type="project" value="UniProtKB-KW"/>
</dbReference>
<dbReference type="VEuPathDB" id="FungiDB:PSHT_03684"/>
<keyword evidence="1" id="KW-0547">Nucleotide-binding</keyword>
<dbReference type="SUPFAM" id="SSF52540">
    <property type="entry name" value="P-loop containing nucleoside triphosphate hydrolases"/>
    <property type="match status" value="1"/>
</dbReference>
<proteinExistence type="predicted"/>
<sequence length="150" mass="17198">DGAKTATQKSRALDRIKSDPDCTILLISLKCGSVGLNLTCCSRVVLMDPWWNPAIESQAFDRVHRLGQTEDVRCFKITIADTIEDRVLELQEEKQSYANQALGMEASTKMNKLSMDEFLRQFLLSSWPSLIVYYNNFYLTITWSTDLFKM</sequence>
<dbReference type="GO" id="GO:0008094">
    <property type="term" value="F:ATP-dependent activity, acting on DNA"/>
    <property type="evidence" value="ECO:0007669"/>
    <property type="project" value="TreeGrafter"/>
</dbReference>
<dbReference type="GO" id="GO:0006281">
    <property type="term" value="P:DNA repair"/>
    <property type="evidence" value="ECO:0007669"/>
    <property type="project" value="TreeGrafter"/>
</dbReference>
<dbReference type="InterPro" id="IPR001650">
    <property type="entry name" value="Helicase_C-like"/>
</dbReference>
<evidence type="ECO:0000256" key="2">
    <source>
        <dbReference type="ARBA" id="ARBA00022801"/>
    </source>
</evidence>
<organism evidence="5 6">
    <name type="scientific">Puccinia striiformis</name>
    <dbReference type="NCBI Taxonomy" id="27350"/>
    <lineage>
        <taxon>Eukaryota</taxon>
        <taxon>Fungi</taxon>
        <taxon>Dikarya</taxon>
        <taxon>Basidiomycota</taxon>
        <taxon>Pucciniomycotina</taxon>
        <taxon>Pucciniomycetes</taxon>
        <taxon>Pucciniales</taxon>
        <taxon>Pucciniaceae</taxon>
        <taxon>Puccinia</taxon>
    </lineage>
</organism>